<dbReference type="AlphaFoldDB" id="W7YYY2"/>
<evidence type="ECO:0000313" key="2">
    <source>
        <dbReference type="Proteomes" id="UP000019364"/>
    </source>
</evidence>
<proteinExistence type="predicted"/>
<organism evidence="1 2">
    <name type="scientific">Paenibacillus pini JCM 16418</name>
    <dbReference type="NCBI Taxonomy" id="1236976"/>
    <lineage>
        <taxon>Bacteria</taxon>
        <taxon>Bacillati</taxon>
        <taxon>Bacillota</taxon>
        <taxon>Bacilli</taxon>
        <taxon>Bacillales</taxon>
        <taxon>Paenibacillaceae</taxon>
        <taxon>Paenibacillus</taxon>
    </lineage>
</organism>
<accession>W7YYY2</accession>
<evidence type="ECO:0000313" key="1">
    <source>
        <dbReference type="EMBL" id="GAF07589.1"/>
    </source>
</evidence>
<dbReference type="Proteomes" id="UP000019364">
    <property type="component" value="Unassembled WGS sequence"/>
</dbReference>
<comment type="caution">
    <text evidence="1">The sequence shown here is derived from an EMBL/GenBank/DDBJ whole genome shotgun (WGS) entry which is preliminary data.</text>
</comment>
<keyword evidence="2" id="KW-1185">Reference proteome</keyword>
<name>W7YYY2_9BACL</name>
<reference evidence="1 2" key="1">
    <citation type="journal article" date="2014" name="Genome Announc.">
        <title>Draft Genome Sequence of Paenibacillus pini JCM 16418T, Isolated from the Rhizosphere of Pine Tree.</title>
        <authorList>
            <person name="Yuki M."/>
            <person name="Oshima K."/>
            <person name="Suda W."/>
            <person name="Oshida Y."/>
            <person name="Kitamura K."/>
            <person name="Iida Y."/>
            <person name="Hattori M."/>
            <person name="Ohkuma M."/>
        </authorList>
    </citation>
    <scope>NUCLEOTIDE SEQUENCE [LARGE SCALE GENOMIC DNA]</scope>
    <source>
        <strain evidence="1 2">JCM 16418</strain>
    </source>
</reference>
<sequence>MTLRTKVEDYDQITLEQVMNSVKQINIDPINKTIEILYNDNTRTFVSDDQIYF</sequence>
<protein>
    <submittedName>
        <fullName evidence="1">Uncharacterized protein</fullName>
    </submittedName>
</protein>
<dbReference type="EMBL" id="BAVZ01000004">
    <property type="protein sequence ID" value="GAF07589.1"/>
    <property type="molecule type" value="Genomic_DNA"/>
</dbReference>
<gene>
    <name evidence="1" type="ORF">JCM16418_1616</name>
</gene>